<dbReference type="Proteomes" id="UP000234206">
    <property type="component" value="Unassembled WGS sequence"/>
</dbReference>
<evidence type="ECO:0000256" key="1">
    <source>
        <dbReference type="SAM" id="Phobius"/>
    </source>
</evidence>
<feature type="transmembrane region" description="Helical" evidence="1">
    <location>
        <begin position="306"/>
        <end position="327"/>
    </location>
</feature>
<proteinExistence type="predicted"/>
<evidence type="ECO:0000313" key="3">
    <source>
        <dbReference type="Proteomes" id="UP000234206"/>
    </source>
</evidence>
<protein>
    <recommendedName>
        <fullName evidence="4">ABC3 transporter permease protein domain-containing protein</fullName>
    </recommendedName>
</protein>
<name>A0A2I1P959_9MICO</name>
<gene>
    <name evidence="2" type="ORF">CYJ76_08930</name>
</gene>
<evidence type="ECO:0000313" key="2">
    <source>
        <dbReference type="EMBL" id="PKZ41169.1"/>
    </source>
</evidence>
<sequence length="676" mass="70721">MVSSVVATVALLVGVMLVRQVVLADAHLGARQPVMGAPATATWAKTMPVLPGGVGQIPVQWIEPDPGHEDDPALVPPGLDRLPAPGEAVVSPGLVRQGLTAEDLGLRPSTAGSGEGGVIGDDFLISRSEGYAIARPPQGQQLDRDMSERISGYGPGESKVTWTETTLDVPAGIPGLMSVLALVVFPAVLLLGTAARAVSGVTRDRARHLWALGVSRVAIRQVVVLETAVLCGLGAAAGGLLWGLTLSHRNSWPGNDALLLPAARIPLWWALPVVLGVVLLGSVWAATASTSERRAGARFSLGDWGLAPLVLGLLALAVAIPLPVWLGSASSDFSLFMLMGGAVLVIVGLPLGLPVLSRWAARLFARSAHPTRWLAAKRLGGGATRLARAGAFVGVLVFIVGSEVSLYNGTQSGPAFAQAAGETKVWSAYWDDAPARFPDDLAQRAAAAGGEVARSRVGADGSRHGTAVVFRDCHAAREFFGMDVPVDTCGGASTEGADAVRLFTDVAIGDPERWEPSDTVYVSGPLDWDAADALRLFEGTTRPAVMQVLGPDDDFQHPGTDWMRTGVLAASALLLVGLLRTLGDRALESAQEHRLLERAGLDPAEAARTTMVATLLPVVISVPIALVAAWLFAYVGGTADYTQQNYLEVTLVALLTAGLCVVVMVATLLWQRRRAD</sequence>
<feature type="transmembrane region" description="Helical" evidence="1">
    <location>
        <begin position="265"/>
        <end position="286"/>
    </location>
</feature>
<comment type="caution">
    <text evidence="2">The sequence shown here is derived from an EMBL/GenBank/DDBJ whole genome shotgun (WGS) entry which is preliminary data.</text>
</comment>
<dbReference type="RefSeq" id="WP_070705550.1">
    <property type="nucleotide sequence ID" value="NZ_PKIZ01000017.1"/>
</dbReference>
<evidence type="ECO:0008006" key="4">
    <source>
        <dbReference type="Google" id="ProtNLM"/>
    </source>
</evidence>
<feature type="transmembrane region" description="Helical" evidence="1">
    <location>
        <begin position="222"/>
        <end position="245"/>
    </location>
</feature>
<reference evidence="2 3" key="1">
    <citation type="submission" date="2017-12" db="EMBL/GenBank/DDBJ databases">
        <title>Phylogenetic diversity of female urinary microbiome.</title>
        <authorList>
            <person name="Thomas-White K."/>
            <person name="Wolfe A.J."/>
        </authorList>
    </citation>
    <scope>NUCLEOTIDE SEQUENCE [LARGE SCALE GENOMIC DNA]</scope>
    <source>
        <strain evidence="2 3">UMB1298</strain>
    </source>
</reference>
<dbReference type="AlphaFoldDB" id="A0A2I1P959"/>
<feature type="transmembrane region" description="Helical" evidence="1">
    <location>
        <begin position="615"/>
        <end position="637"/>
    </location>
</feature>
<feature type="transmembrane region" description="Helical" evidence="1">
    <location>
        <begin position="333"/>
        <end position="356"/>
    </location>
</feature>
<keyword evidence="3" id="KW-1185">Reference proteome</keyword>
<accession>A0A2I1P959</accession>
<dbReference type="EMBL" id="PKIZ01000017">
    <property type="protein sequence ID" value="PKZ41169.1"/>
    <property type="molecule type" value="Genomic_DNA"/>
</dbReference>
<feature type="transmembrane region" description="Helical" evidence="1">
    <location>
        <begin position="176"/>
        <end position="201"/>
    </location>
</feature>
<feature type="transmembrane region" description="Helical" evidence="1">
    <location>
        <begin position="649"/>
        <end position="670"/>
    </location>
</feature>
<keyword evidence="1" id="KW-0812">Transmembrane</keyword>
<dbReference type="OrthoDB" id="5143819at2"/>
<keyword evidence="1" id="KW-0472">Membrane</keyword>
<keyword evidence="1" id="KW-1133">Transmembrane helix</keyword>
<organism evidence="2 3">
    <name type="scientific">Kytococcus schroeteri</name>
    <dbReference type="NCBI Taxonomy" id="138300"/>
    <lineage>
        <taxon>Bacteria</taxon>
        <taxon>Bacillati</taxon>
        <taxon>Actinomycetota</taxon>
        <taxon>Actinomycetes</taxon>
        <taxon>Micrococcales</taxon>
        <taxon>Kytococcaceae</taxon>
        <taxon>Kytococcus</taxon>
    </lineage>
</organism>